<dbReference type="EMBL" id="CAJNOU010008780">
    <property type="protein sequence ID" value="CAF1540784.1"/>
    <property type="molecule type" value="Genomic_DNA"/>
</dbReference>
<gene>
    <name evidence="1" type="ORF">SEV965_LOCUS38115</name>
</gene>
<evidence type="ECO:0000313" key="2">
    <source>
        <dbReference type="Proteomes" id="UP000663889"/>
    </source>
</evidence>
<accession>A0A815W5X5</accession>
<name>A0A815W5X5_9BILA</name>
<sequence length="27" mass="3034">MKNPTKNLNVIKLEAGLPVTLDLRHDC</sequence>
<dbReference type="Proteomes" id="UP000663889">
    <property type="component" value="Unassembled WGS sequence"/>
</dbReference>
<comment type="caution">
    <text evidence="1">The sequence shown here is derived from an EMBL/GenBank/DDBJ whole genome shotgun (WGS) entry which is preliminary data.</text>
</comment>
<feature type="non-terminal residue" evidence="1">
    <location>
        <position position="1"/>
    </location>
</feature>
<dbReference type="AlphaFoldDB" id="A0A815W5X5"/>
<proteinExistence type="predicted"/>
<organism evidence="1 2">
    <name type="scientific">Rotaria sordida</name>
    <dbReference type="NCBI Taxonomy" id="392033"/>
    <lineage>
        <taxon>Eukaryota</taxon>
        <taxon>Metazoa</taxon>
        <taxon>Spiralia</taxon>
        <taxon>Gnathifera</taxon>
        <taxon>Rotifera</taxon>
        <taxon>Eurotatoria</taxon>
        <taxon>Bdelloidea</taxon>
        <taxon>Philodinida</taxon>
        <taxon>Philodinidae</taxon>
        <taxon>Rotaria</taxon>
    </lineage>
</organism>
<evidence type="ECO:0000313" key="1">
    <source>
        <dbReference type="EMBL" id="CAF1540784.1"/>
    </source>
</evidence>
<protein>
    <submittedName>
        <fullName evidence="1">Uncharacterized protein</fullName>
    </submittedName>
</protein>
<reference evidence="1" key="1">
    <citation type="submission" date="2021-02" db="EMBL/GenBank/DDBJ databases">
        <authorList>
            <person name="Nowell W R."/>
        </authorList>
    </citation>
    <scope>NUCLEOTIDE SEQUENCE</scope>
</reference>